<protein>
    <submittedName>
        <fullName evidence="1">Uncharacterized protein</fullName>
    </submittedName>
</protein>
<gene>
    <name evidence="1" type="ORF">KOM_12_464</name>
</gene>
<accession>A0A8F8KM79</accession>
<evidence type="ECO:0000313" key="1">
    <source>
        <dbReference type="EMBL" id="QYA18732.1"/>
    </source>
</evidence>
<sequence>MSNGNLDVALNALNRIRTTLQTMDATDPKRKGLLDELANIQAKVEAKKFAEMGKLDTRTKRIAYKPVAANLEDEFYQNVQRVNAIESEFIAYAVQEERYKIMLEETRVISKELDKVEDLLRVLLSIKPTIDGTTTKWTDEDIEYVNMANQIIQKAITFPGVKVDDGAVRAMKAGMRLREYLRKNGLMDSRQVEQLTVQQLPGSVVQVLAYIWDNQPIPKSAISNTEDVVHLFRKRVSENVVFASPESPNGQSLQTIFKVDEFATGKLDSQIVPFGGLDKAFKVVALTSGVNVVNIDLDNKNPKVGVHTYLSSGGKGKYVYLVKNEDEWFIMSRCPGKTSFKCETVLDKPLFV</sequence>
<proteinExistence type="predicted"/>
<name>A0A8F8KM79_9VIRU</name>
<reference evidence="1" key="1">
    <citation type="submission" date="2021-06" db="EMBL/GenBank/DDBJ databases">
        <authorList>
            <person name="Rolland C."/>
        </authorList>
    </citation>
    <scope>NUCLEOTIDE SEQUENCE</scope>
    <source>
        <strain evidence="1">347.936635</strain>
    </source>
</reference>
<dbReference type="EMBL" id="MZ420154">
    <property type="protein sequence ID" value="QYA18732.1"/>
    <property type="molecule type" value="Genomic_DNA"/>
</dbReference>
<organism evidence="1">
    <name type="scientific">Clandestinovirus</name>
    <dbReference type="NCBI Taxonomy" id="2831644"/>
    <lineage>
        <taxon>Viruses</taxon>
    </lineage>
</organism>